<dbReference type="SUPFAM" id="SSF82199">
    <property type="entry name" value="SET domain"/>
    <property type="match status" value="1"/>
</dbReference>
<dbReference type="InterPro" id="IPR046341">
    <property type="entry name" value="SET_dom_sf"/>
</dbReference>
<dbReference type="PANTHER" id="PTHR12197">
    <property type="entry name" value="HISTONE-LYSINE N-METHYLTRANSFERASE SMYD"/>
    <property type="match status" value="1"/>
</dbReference>
<comment type="caution">
    <text evidence="2">The sequence shown here is derived from an EMBL/GenBank/DDBJ whole genome shotgun (WGS) entry which is preliminary data.</text>
</comment>
<dbReference type="InterPro" id="IPR001214">
    <property type="entry name" value="SET_dom"/>
</dbReference>
<name>A0ABR0SFC5_9HYPO</name>
<dbReference type="PANTHER" id="PTHR12197:SF251">
    <property type="entry name" value="EG:BACR7C10.4 PROTEIN"/>
    <property type="match status" value="1"/>
</dbReference>
<gene>
    <name evidence="2" type="ORF">PT974_08738</name>
</gene>
<proteinExistence type="predicted"/>
<sequence length="123" mass="14226">MRVLIRWGIGLRQVAMNAKELTGSKLTLIMIMKLYNIVKINHINITRTIPLSHLGWGLDLMTAMINHSCEPNVVVTFSDKRFRARALRLIRAGEELLLTAQLQFHHVMDVMRNYLNETRASDR</sequence>
<feature type="domain" description="SET" evidence="1">
    <location>
        <begin position="1"/>
        <end position="101"/>
    </location>
</feature>
<evidence type="ECO:0000313" key="2">
    <source>
        <dbReference type="EMBL" id="KAK5990470.1"/>
    </source>
</evidence>
<accession>A0ABR0SFC5</accession>
<dbReference type="InterPro" id="IPR050869">
    <property type="entry name" value="H3K4_H4K5_MeTrfase"/>
</dbReference>
<dbReference type="PROSITE" id="PS50280">
    <property type="entry name" value="SET"/>
    <property type="match status" value="1"/>
</dbReference>
<dbReference type="Proteomes" id="UP001338125">
    <property type="component" value="Unassembled WGS sequence"/>
</dbReference>
<dbReference type="EMBL" id="JAVFKD010000014">
    <property type="protein sequence ID" value="KAK5990470.1"/>
    <property type="molecule type" value="Genomic_DNA"/>
</dbReference>
<evidence type="ECO:0000313" key="3">
    <source>
        <dbReference type="Proteomes" id="UP001338125"/>
    </source>
</evidence>
<keyword evidence="3" id="KW-1185">Reference proteome</keyword>
<organism evidence="2 3">
    <name type="scientific">Cladobotryum mycophilum</name>
    <dbReference type="NCBI Taxonomy" id="491253"/>
    <lineage>
        <taxon>Eukaryota</taxon>
        <taxon>Fungi</taxon>
        <taxon>Dikarya</taxon>
        <taxon>Ascomycota</taxon>
        <taxon>Pezizomycotina</taxon>
        <taxon>Sordariomycetes</taxon>
        <taxon>Hypocreomycetidae</taxon>
        <taxon>Hypocreales</taxon>
        <taxon>Hypocreaceae</taxon>
        <taxon>Cladobotryum</taxon>
    </lineage>
</organism>
<protein>
    <recommendedName>
        <fullName evidence="1">SET domain-containing protein</fullName>
    </recommendedName>
</protein>
<dbReference type="Gene3D" id="2.170.270.10">
    <property type="entry name" value="SET domain"/>
    <property type="match status" value="1"/>
</dbReference>
<evidence type="ECO:0000259" key="1">
    <source>
        <dbReference type="PROSITE" id="PS50280"/>
    </source>
</evidence>
<reference evidence="2 3" key="1">
    <citation type="submission" date="2024-01" db="EMBL/GenBank/DDBJ databases">
        <title>Complete genome of Cladobotryum mycophilum ATHUM6906.</title>
        <authorList>
            <person name="Christinaki A.C."/>
            <person name="Myridakis A.I."/>
            <person name="Kouvelis V.N."/>
        </authorList>
    </citation>
    <scope>NUCLEOTIDE SEQUENCE [LARGE SCALE GENOMIC DNA]</scope>
    <source>
        <strain evidence="2 3">ATHUM6906</strain>
    </source>
</reference>
<dbReference type="Pfam" id="PF00856">
    <property type="entry name" value="SET"/>
    <property type="match status" value="1"/>
</dbReference>